<feature type="coiled-coil region" evidence="7">
    <location>
        <begin position="85"/>
        <end position="112"/>
    </location>
</feature>
<comment type="similarity">
    <text evidence="3">Belongs to the AIM21 family.</text>
</comment>
<feature type="compositionally biased region" description="Basic residues" evidence="8">
    <location>
        <begin position="503"/>
        <end position="514"/>
    </location>
</feature>
<protein>
    <recommendedName>
        <fullName evidence="5">Altered inheritance of mitochondria protein 21</fullName>
    </recommendedName>
</protein>
<dbReference type="OrthoDB" id="3995855at2759"/>
<gene>
    <name evidence="9" type="primary">AIM21</name>
    <name evidence="9" type="ORF">SPAR_I01590</name>
</gene>
<dbReference type="Pfam" id="PF11489">
    <property type="entry name" value="Aim21"/>
    <property type="match status" value="1"/>
</dbReference>
<feature type="compositionally biased region" description="Basic and acidic residues" evidence="8">
    <location>
        <begin position="9"/>
        <end position="18"/>
    </location>
</feature>
<accession>A0A8B8UTG9</accession>
<feature type="region of interest" description="Disordered" evidence="8">
    <location>
        <begin position="237"/>
        <end position="448"/>
    </location>
</feature>
<dbReference type="AlphaFoldDB" id="A0A8B8UTG9"/>
<evidence type="ECO:0000256" key="3">
    <source>
        <dbReference type="ARBA" id="ARBA00006466"/>
    </source>
</evidence>
<feature type="region of interest" description="Disordered" evidence="8">
    <location>
        <begin position="460"/>
        <end position="528"/>
    </location>
</feature>
<feature type="compositionally biased region" description="Basic and acidic residues" evidence="8">
    <location>
        <begin position="262"/>
        <end position="274"/>
    </location>
</feature>
<feature type="region of interest" description="Disordered" evidence="8">
    <location>
        <begin position="112"/>
        <end position="214"/>
    </location>
</feature>
<feature type="compositionally biased region" description="Polar residues" evidence="8">
    <location>
        <begin position="58"/>
        <end position="68"/>
    </location>
</feature>
<feature type="compositionally biased region" description="Basic and acidic residues" evidence="8">
    <location>
        <begin position="340"/>
        <end position="367"/>
    </location>
</feature>
<dbReference type="GO" id="GO:0030479">
    <property type="term" value="C:actin cortical patch"/>
    <property type="evidence" value="ECO:0007669"/>
    <property type="project" value="UniProtKB-SubCell"/>
</dbReference>
<evidence type="ECO:0000256" key="7">
    <source>
        <dbReference type="SAM" id="Coils"/>
    </source>
</evidence>
<feature type="compositionally biased region" description="Basic and acidic residues" evidence="8">
    <location>
        <begin position="655"/>
        <end position="669"/>
    </location>
</feature>
<feature type="compositionally biased region" description="Polar residues" evidence="8">
    <location>
        <begin position="26"/>
        <end position="37"/>
    </location>
</feature>
<comment type="subunit">
    <text evidence="4">Interacts with ribosomes. Interacts with ABP1.</text>
</comment>
<organism evidence="9">
    <name type="scientific">Saccharomyces paradoxus</name>
    <name type="common">Yeast</name>
    <name type="synonym">Saccharomyces douglasii</name>
    <dbReference type="NCBI Taxonomy" id="27291"/>
    <lineage>
        <taxon>Eukaryota</taxon>
        <taxon>Fungi</taxon>
        <taxon>Dikarya</taxon>
        <taxon>Ascomycota</taxon>
        <taxon>Saccharomycotina</taxon>
        <taxon>Saccharomycetes</taxon>
        <taxon>Saccharomycetales</taxon>
        <taxon>Saccharomycetaceae</taxon>
        <taxon>Saccharomyces</taxon>
    </lineage>
</organism>
<feature type="compositionally biased region" description="Basic and acidic residues" evidence="8">
    <location>
        <begin position="566"/>
        <end position="577"/>
    </location>
</feature>
<evidence type="ECO:0000256" key="2">
    <source>
        <dbReference type="ARBA" id="ARBA00004134"/>
    </source>
</evidence>
<feature type="compositionally biased region" description="Basic and acidic residues" evidence="8">
    <location>
        <begin position="374"/>
        <end position="385"/>
    </location>
</feature>
<comment type="function">
    <text evidence="1">Involved in mitochondrial migration along actin filaments.</text>
</comment>
<evidence type="ECO:0000256" key="8">
    <source>
        <dbReference type="SAM" id="MobiDB-lite"/>
    </source>
</evidence>
<feature type="compositionally biased region" description="Low complexity" evidence="8">
    <location>
        <begin position="606"/>
        <end position="615"/>
    </location>
</feature>
<feature type="compositionally biased region" description="Polar residues" evidence="8">
    <location>
        <begin position="308"/>
        <end position="325"/>
    </location>
</feature>
<keyword evidence="7" id="KW-0175">Coiled coil</keyword>
<dbReference type="VEuPathDB" id="FungiDB:SPAR_I01590"/>
<feature type="compositionally biased region" description="Basic and acidic residues" evidence="8">
    <location>
        <begin position="181"/>
        <end position="212"/>
    </location>
</feature>
<evidence type="ECO:0000256" key="6">
    <source>
        <dbReference type="ARBA" id="ARBA00023212"/>
    </source>
</evidence>
<feature type="compositionally biased region" description="Basic and acidic residues" evidence="8">
    <location>
        <begin position="677"/>
        <end position="689"/>
    </location>
</feature>
<proteinExistence type="inferred from homology"/>
<feature type="compositionally biased region" description="Polar residues" evidence="8">
    <location>
        <begin position="547"/>
        <end position="565"/>
    </location>
</feature>
<comment type="subcellular location">
    <subcellularLocation>
        <location evidence="2">Cytoplasm</location>
        <location evidence="2">Cytoskeleton</location>
        <location evidence="2">Actin patch</location>
    </subcellularLocation>
</comment>
<keyword evidence="6" id="KW-0963">Cytoplasm</keyword>
<dbReference type="RefSeq" id="XP_033767044.1">
    <property type="nucleotide sequence ID" value="XM_033911153.1"/>
</dbReference>
<evidence type="ECO:0000256" key="5">
    <source>
        <dbReference type="ARBA" id="ARBA00021016"/>
    </source>
</evidence>
<reference evidence="9" key="1">
    <citation type="journal article" date="2017" name="Nat. Genet.">
        <title>Contrasting evolutionary genome dynamics between domesticated and wild yeasts.</title>
        <authorList>
            <person name="Yue J.X."/>
            <person name="Li J."/>
            <person name="Aigrain L."/>
            <person name="Hallin J."/>
            <person name="Persson K."/>
            <person name="Oliver K."/>
            <person name="Bergstrom A."/>
            <person name="Coupland P."/>
            <person name="Warringer J."/>
            <person name="Lagomarsino M.C."/>
            <person name="Fischer G."/>
            <person name="Durbin R."/>
            <person name="Liti G."/>
        </authorList>
    </citation>
    <scope>NUCLEOTIDE SEQUENCE</scope>
    <source>
        <strain evidence="9">CBS432</strain>
    </source>
</reference>
<feature type="region of interest" description="Disordered" evidence="8">
    <location>
        <begin position="547"/>
        <end position="689"/>
    </location>
</feature>
<sequence length="689" mass="75652">MSSEVTPKIPERPSRGKTSELFPPHTSETGDTKANSEPPTPAEKPNIPTRRPMLKAKTMTSFESSTVPESLPQVPLQRPIRRSTTEELNNVMNNTSKELEEIESLISKHNAHTVCRKKSPTAVREGEVAAIHQNDQGSALGDKSSSTPESSRSETNEHKNDGGNESAVPLSDLVNSSNYETTERSDPEDRTGEQKVHAALDDEAGDRSDFGEKFISGDMTLPVDVSKDVEEDSFIAQLSPGIVESDDKAGKLTRLPESSFEELQKHQEQQEEKLFQNPIDEESTTSLNEKQENKDNSKVNPQPDRPPTSGTITPATNTNIPSQPKSEQENDVPLIPQSRPKKDLEASVQKEELPNVEKKLISEEHDSSQGSTGEKSKIPKVPSERPKRRAPPPVPKKPSSRIAAFQEMLQKQQQQDLHNNAASPATTASTDIGKKHTDSSTASSSTKADFTNKLNGLFALPGMVNPRQLPPSLDKKLCSPDTEPKVGKQEQPQAKNGPLGNTRRARGPRGRKLPSKVASVEKVEEDDNTNKIEIFNNWNVYSFSSKQKISTDTTPSEQLTILSSEQAEKAWDEKAKSISEAQPEQPPNEVGTALCPTGLEEKKESTASTESVSVSPLSQTAAVDNRKAVSEESLSPSEAIANRDQDDTTEIQEQQMEHQMEADMKRELSGDYEDIDSALHSEEASFHSL</sequence>
<name>A0A8B8UTG9_SACPA</name>
<keyword evidence="6" id="KW-0206">Cytoskeleton</keyword>
<reference evidence="9" key="4">
    <citation type="submission" date="2025-08" db="UniProtKB">
        <authorList>
            <consortium name="RefSeq"/>
        </authorList>
    </citation>
    <scope>IDENTIFICATION</scope>
    <source>
        <strain evidence="9">CBS432</strain>
    </source>
</reference>
<feature type="compositionally biased region" description="Basic and acidic residues" evidence="8">
    <location>
        <begin position="473"/>
        <end position="488"/>
    </location>
</feature>
<evidence type="ECO:0000256" key="4">
    <source>
        <dbReference type="ARBA" id="ARBA00011272"/>
    </source>
</evidence>
<feature type="compositionally biased region" description="Low complexity" evidence="8">
    <location>
        <begin position="410"/>
        <end position="430"/>
    </location>
</feature>
<feature type="region of interest" description="Disordered" evidence="8">
    <location>
        <begin position="1"/>
        <end position="83"/>
    </location>
</feature>
<feature type="compositionally biased region" description="Low complexity" evidence="8">
    <location>
        <begin position="439"/>
        <end position="448"/>
    </location>
</feature>
<reference evidence="9" key="2">
    <citation type="submission" date="2020-01" db="EMBL/GenBank/DDBJ databases">
        <title>Population-level Yeast Reference Genomes.</title>
        <authorList>
            <person name="Yue J.-X."/>
        </authorList>
    </citation>
    <scope>NUCLEOTIDE SEQUENCE</scope>
    <source>
        <strain evidence="9">CBS432</strain>
    </source>
</reference>
<feature type="compositionally biased region" description="Basic and acidic residues" evidence="8">
    <location>
        <begin position="151"/>
        <end position="162"/>
    </location>
</feature>
<reference evidence="9" key="3">
    <citation type="submission" date="2025-07" db="EMBL/GenBank/DDBJ databases">
        <authorList>
            <consortium name="NCBI Genome Project"/>
        </authorList>
    </citation>
    <scope>NUCLEOTIDE SEQUENCE</scope>
    <source>
        <strain evidence="9">CBS432</strain>
    </source>
</reference>
<dbReference type="KEGG" id="spao:SPAR_I01590"/>
<evidence type="ECO:0000313" key="9">
    <source>
        <dbReference type="RefSeq" id="XP_033767044.1"/>
    </source>
</evidence>
<evidence type="ECO:0000256" key="1">
    <source>
        <dbReference type="ARBA" id="ARBA00002092"/>
    </source>
</evidence>
<dbReference type="InterPro" id="IPR021582">
    <property type="entry name" value="Aim21"/>
</dbReference>
<dbReference type="GeneID" id="54631363"/>